<evidence type="ECO:0000313" key="3">
    <source>
        <dbReference type="Proteomes" id="UP001054945"/>
    </source>
</evidence>
<gene>
    <name evidence="2" type="ORF">CEXT_693811</name>
</gene>
<protein>
    <recommendedName>
        <fullName evidence="4">Transmembrane protein</fullName>
    </recommendedName>
</protein>
<keyword evidence="3" id="KW-1185">Reference proteome</keyword>
<accession>A0AAV4MFD3</accession>
<keyword evidence="1" id="KW-0472">Membrane</keyword>
<dbReference type="EMBL" id="BPLR01002200">
    <property type="protein sequence ID" value="GIX71184.1"/>
    <property type="molecule type" value="Genomic_DNA"/>
</dbReference>
<dbReference type="Proteomes" id="UP001054945">
    <property type="component" value="Unassembled WGS sequence"/>
</dbReference>
<dbReference type="AlphaFoldDB" id="A0AAV4MFD3"/>
<keyword evidence="1" id="KW-1133">Transmembrane helix</keyword>
<proteinExistence type="predicted"/>
<name>A0AAV4MFD3_CAEEX</name>
<feature type="transmembrane region" description="Helical" evidence="1">
    <location>
        <begin position="131"/>
        <end position="149"/>
    </location>
</feature>
<comment type="caution">
    <text evidence="2">The sequence shown here is derived from an EMBL/GenBank/DDBJ whole genome shotgun (WGS) entry which is preliminary data.</text>
</comment>
<sequence>MDVINSNLSLRTKISWTHSSTYIQSKKYIDCVTKLLILPSFSSHLPYTPMATSRTNKNYRLVPNPISFHTSRISKELPQESIHLYSISSTKNEKRRTHSPYLLLNRSSAIITSERMVPEVKLHSTNWRSLLFVYVPTGFVPLYFFLLFLSEFRWL</sequence>
<organism evidence="2 3">
    <name type="scientific">Caerostris extrusa</name>
    <name type="common">Bark spider</name>
    <name type="synonym">Caerostris bankana</name>
    <dbReference type="NCBI Taxonomy" id="172846"/>
    <lineage>
        <taxon>Eukaryota</taxon>
        <taxon>Metazoa</taxon>
        <taxon>Ecdysozoa</taxon>
        <taxon>Arthropoda</taxon>
        <taxon>Chelicerata</taxon>
        <taxon>Arachnida</taxon>
        <taxon>Araneae</taxon>
        <taxon>Araneomorphae</taxon>
        <taxon>Entelegynae</taxon>
        <taxon>Araneoidea</taxon>
        <taxon>Araneidae</taxon>
        <taxon>Caerostris</taxon>
    </lineage>
</organism>
<evidence type="ECO:0008006" key="4">
    <source>
        <dbReference type="Google" id="ProtNLM"/>
    </source>
</evidence>
<evidence type="ECO:0000313" key="2">
    <source>
        <dbReference type="EMBL" id="GIX71184.1"/>
    </source>
</evidence>
<keyword evidence="1" id="KW-0812">Transmembrane</keyword>
<evidence type="ECO:0000256" key="1">
    <source>
        <dbReference type="SAM" id="Phobius"/>
    </source>
</evidence>
<reference evidence="2 3" key="1">
    <citation type="submission" date="2021-06" db="EMBL/GenBank/DDBJ databases">
        <title>Caerostris extrusa draft genome.</title>
        <authorList>
            <person name="Kono N."/>
            <person name="Arakawa K."/>
        </authorList>
    </citation>
    <scope>NUCLEOTIDE SEQUENCE [LARGE SCALE GENOMIC DNA]</scope>
</reference>